<accession>A0AAJ0DE99</accession>
<evidence type="ECO:0000313" key="2">
    <source>
        <dbReference type="Proteomes" id="UP001271007"/>
    </source>
</evidence>
<proteinExistence type="predicted"/>
<gene>
    <name evidence="1" type="ORF">LTR09_006558</name>
</gene>
<keyword evidence="2" id="KW-1185">Reference proteome</keyword>
<name>A0AAJ0DE99_9PEZI</name>
<evidence type="ECO:0000313" key="1">
    <source>
        <dbReference type="EMBL" id="KAK3052348.1"/>
    </source>
</evidence>
<comment type="caution">
    <text evidence="1">The sequence shown here is derived from an EMBL/GenBank/DDBJ whole genome shotgun (WGS) entry which is preliminary data.</text>
</comment>
<sequence length="160" mass="17830">MIKASIANAAVHKFDQDGAPLAAHVSDVIALYVLLVSKILQGSAIPSGARGYYFATAHRIPWWETLQRLAIFLHARGLVTSKSVSTWPSDEMAAESLGFPRHFVRGMGTATPQLVPVNAYEQLEWQPKWTLEMFWESLEDEVDAVRESREGRASIYDALT</sequence>
<dbReference type="Proteomes" id="UP001271007">
    <property type="component" value="Unassembled WGS sequence"/>
</dbReference>
<dbReference type="AlphaFoldDB" id="A0AAJ0DE99"/>
<organism evidence="1 2">
    <name type="scientific">Extremus antarcticus</name>
    <dbReference type="NCBI Taxonomy" id="702011"/>
    <lineage>
        <taxon>Eukaryota</taxon>
        <taxon>Fungi</taxon>
        <taxon>Dikarya</taxon>
        <taxon>Ascomycota</taxon>
        <taxon>Pezizomycotina</taxon>
        <taxon>Dothideomycetes</taxon>
        <taxon>Dothideomycetidae</taxon>
        <taxon>Mycosphaerellales</taxon>
        <taxon>Extremaceae</taxon>
        <taxon>Extremus</taxon>
    </lineage>
</organism>
<protein>
    <submittedName>
        <fullName evidence="1">Uncharacterized protein</fullName>
    </submittedName>
</protein>
<dbReference type="EMBL" id="JAWDJX010000021">
    <property type="protein sequence ID" value="KAK3052348.1"/>
    <property type="molecule type" value="Genomic_DNA"/>
</dbReference>
<reference evidence="1" key="1">
    <citation type="submission" date="2023-04" db="EMBL/GenBank/DDBJ databases">
        <title>Black Yeasts Isolated from many extreme environments.</title>
        <authorList>
            <person name="Coleine C."/>
            <person name="Stajich J.E."/>
            <person name="Selbmann L."/>
        </authorList>
    </citation>
    <scope>NUCLEOTIDE SEQUENCE</scope>
    <source>
        <strain evidence="1">CCFEE 5312</strain>
    </source>
</reference>